<comment type="similarity">
    <text evidence="3">Belongs to the protein-tyrosine phosphatase family. Receptor class 2A subfamily.</text>
</comment>
<feature type="domain" description="Fibronectin type-III" evidence="26">
    <location>
        <begin position="779"/>
        <end position="871"/>
    </location>
</feature>
<evidence type="ECO:0000256" key="14">
    <source>
        <dbReference type="ARBA" id="ARBA00023170"/>
    </source>
</evidence>
<feature type="domain" description="Fibronectin type-III" evidence="26">
    <location>
        <begin position="480"/>
        <end position="574"/>
    </location>
</feature>
<dbReference type="SMART" id="SM00409">
    <property type="entry name" value="IG"/>
    <property type="match status" value="4"/>
</dbReference>
<evidence type="ECO:0000256" key="17">
    <source>
        <dbReference type="ARBA" id="ARBA00051722"/>
    </source>
</evidence>
<keyword evidence="6 21" id="KW-0812">Transmembrane</keyword>
<dbReference type="InterPro" id="IPR007110">
    <property type="entry name" value="Ig-like_dom"/>
</dbReference>
<dbReference type="Gene3D" id="3.90.190.10">
    <property type="entry name" value="Protein tyrosine phosphatase superfamily"/>
    <property type="match status" value="2"/>
</dbReference>
<comment type="subcellular location">
    <subcellularLocation>
        <location evidence="1">Membrane</location>
        <topology evidence="1">Single-pass type I membrane protein</topology>
    </subcellularLocation>
    <subcellularLocation>
        <location evidence="2">Secreted</location>
    </subcellularLocation>
</comment>
<keyword evidence="11 21" id="KW-1133">Transmembrane helix</keyword>
<dbReference type="SUPFAM" id="SSF49265">
    <property type="entry name" value="Fibronectin type III"/>
    <property type="match status" value="5"/>
</dbReference>
<dbReference type="CDD" id="cd14553">
    <property type="entry name" value="R-PTPc-LAR-1"/>
    <property type="match status" value="1"/>
</dbReference>
<dbReference type="PROSITE" id="PS00383">
    <property type="entry name" value="TYR_PHOSPHATASE_1"/>
    <property type="match status" value="2"/>
</dbReference>
<dbReference type="Pfam" id="PF07679">
    <property type="entry name" value="I-set"/>
    <property type="match status" value="1"/>
</dbReference>
<dbReference type="PROSITE" id="PS50056">
    <property type="entry name" value="TYR_PHOSPHATASE_2"/>
    <property type="match status" value="2"/>
</dbReference>
<dbReference type="CTD" id="104121"/>
<dbReference type="FunFam" id="2.60.40.10:FF:001000">
    <property type="entry name" value="tyrosine-protein phosphatase Lar isoform X3"/>
    <property type="match status" value="1"/>
</dbReference>
<keyword evidence="12 21" id="KW-0472">Membrane</keyword>
<evidence type="ECO:0000313" key="28">
    <source>
        <dbReference type="RefSeq" id="XP_031768759.1"/>
    </source>
</evidence>
<dbReference type="PANTHER" id="PTHR46957:SF6">
    <property type="entry name" value="PROTEIN-TYROSINE-PHOSPHATASE"/>
    <property type="match status" value="1"/>
</dbReference>
<dbReference type="FunFam" id="2.60.40.10:FF:001111">
    <property type="entry name" value="tyrosine-protein phosphatase Lar isoform X1"/>
    <property type="match status" value="1"/>
</dbReference>
<dbReference type="InterPro" id="IPR016130">
    <property type="entry name" value="Tyr_Pase_AS"/>
</dbReference>
<evidence type="ECO:0000259" key="24">
    <source>
        <dbReference type="PROSITE" id="PS50056"/>
    </source>
</evidence>
<dbReference type="PROSITE" id="PS50853">
    <property type="entry name" value="FN3"/>
    <property type="match status" value="8"/>
</dbReference>
<evidence type="ECO:0000256" key="4">
    <source>
        <dbReference type="ARBA" id="ARBA00013064"/>
    </source>
</evidence>
<dbReference type="GO" id="GO:0016020">
    <property type="term" value="C:membrane"/>
    <property type="evidence" value="ECO:0007669"/>
    <property type="project" value="UniProtKB-SubCell"/>
</dbReference>
<dbReference type="FunFam" id="2.60.40.10:FF:001564">
    <property type="entry name" value="tyrosine-protein phosphatase Lar isoform X4"/>
    <property type="match status" value="1"/>
</dbReference>
<dbReference type="InterPro" id="IPR050713">
    <property type="entry name" value="RTP_Phos/Ushers"/>
</dbReference>
<dbReference type="PROSITE" id="PS50055">
    <property type="entry name" value="TYR_PHOSPHATASE_PTP"/>
    <property type="match status" value="2"/>
</dbReference>
<dbReference type="PROSITE" id="PS50835">
    <property type="entry name" value="IG_LIKE"/>
    <property type="match status" value="3"/>
</dbReference>
<evidence type="ECO:0000256" key="18">
    <source>
        <dbReference type="ARBA" id="ARBA00061228"/>
    </source>
</evidence>
<dbReference type="FunFam" id="2.60.40.10:FF:001015">
    <property type="entry name" value="tyrosine-protein phosphatase Lar isoform X4"/>
    <property type="match status" value="1"/>
</dbReference>
<dbReference type="FunFam" id="2.60.40.10:FF:000028">
    <property type="entry name" value="Neuronal cell adhesion molecule"/>
    <property type="match status" value="1"/>
</dbReference>
<dbReference type="FunFam" id="3.90.190.10:FF:000001">
    <property type="entry name" value="Receptor-type tyrosine-protein phosphatase F isoform A"/>
    <property type="match status" value="1"/>
</dbReference>
<evidence type="ECO:0000256" key="15">
    <source>
        <dbReference type="ARBA" id="ARBA00023180"/>
    </source>
</evidence>
<feature type="domain" description="Tyrosine specific protein phosphatases" evidence="24">
    <location>
        <begin position="1610"/>
        <end position="1681"/>
    </location>
</feature>
<keyword evidence="9" id="KW-0378">Hydrolase</keyword>
<dbReference type="CDD" id="cd00063">
    <property type="entry name" value="FN3"/>
    <property type="match status" value="8"/>
</dbReference>
<evidence type="ECO:0000259" key="25">
    <source>
        <dbReference type="PROSITE" id="PS50835"/>
    </source>
</evidence>
<feature type="domain" description="Ig-like" evidence="25">
    <location>
        <begin position="195"/>
        <end position="284"/>
    </location>
</feature>
<dbReference type="GO" id="GO:0005576">
    <property type="term" value="C:extracellular region"/>
    <property type="evidence" value="ECO:0007669"/>
    <property type="project" value="UniProtKB-SubCell"/>
</dbReference>
<evidence type="ECO:0000256" key="2">
    <source>
        <dbReference type="ARBA" id="ARBA00004613"/>
    </source>
</evidence>
<dbReference type="EC" id="3.1.3.48" evidence="4"/>
<dbReference type="Proteomes" id="UP001652740">
    <property type="component" value="Unplaced"/>
</dbReference>
<dbReference type="InterPro" id="IPR003599">
    <property type="entry name" value="Ig_sub"/>
</dbReference>
<evidence type="ECO:0000313" key="27">
    <source>
        <dbReference type="Proteomes" id="UP001652740"/>
    </source>
</evidence>
<dbReference type="FunFam" id="2.60.40.10:FF:001219">
    <property type="entry name" value="tyrosine-protein phosphatase Lar isoform X1"/>
    <property type="match status" value="1"/>
</dbReference>
<dbReference type="InterPro" id="IPR000387">
    <property type="entry name" value="Tyr_Pase_dom"/>
</dbReference>
<keyword evidence="13" id="KW-1015">Disulfide bond</keyword>
<feature type="domain" description="Fibronectin type-III" evidence="26">
    <location>
        <begin position="673"/>
        <end position="774"/>
    </location>
</feature>
<dbReference type="FunFam" id="2.60.40.10:FF:000023">
    <property type="entry name" value="receptor-type tyrosine-protein phosphatase delta isoform X2"/>
    <property type="match status" value="1"/>
</dbReference>
<feature type="domain" description="Ig-like" evidence="25">
    <location>
        <begin position="85"/>
        <end position="183"/>
    </location>
</feature>
<feature type="domain" description="Fibronectin type-III" evidence="26">
    <location>
        <begin position="1067"/>
        <end position="1169"/>
    </location>
</feature>
<feature type="transmembrane region" description="Helical" evidence="21">
    <location>
        <begin position="1341"/>
        <end position="1364"/>
    </location>
</feature>
<dbReference type="SMART" id="SM00194">
    <property type="entry name" value="PTPc"/>
    <property type="match status" value="2"/>
</dbReference>
<evidence type="ECO:0000256" key="19">
    <source>
        <dbReference type="ARBA" id="ARBA00068688"/>
    </source>
</evidence>
<evidence type="ECO:0000256" key="11">
    <source>
        <dbReference type="ARBA" id="ARBA00022989"/>
    </source>
</evidence>
<keyword evidence="7 22" id="KW-0732">Signal</keyword>
<comment type="catalytic activity">
    <reaction evidence="17">
        <text>O-phospho-L-tyrosyl-[protein] + H2O = L-tyrosyl-[protein] + phosphate</text>
        <dbReference type="Rhea" id="RHEA:10684"/>
        <dbReference type="Rhea" id="RHEA-COMP:10136"/>
        <dbReference type="Rhea" id="RHEA-COMP:20101"/>
        <dbReference type="ChEBI" id="CHEBI:15377"/>
        <dbReference type="ChEBI" id="CHEBI:43474"/>
        <dbReference type="ChEBI" id="CHEBI:46858"/>
        <dbReference type="ChEBI" id="CHEBI:61978"/>
        <dbReference type="EC" id="3.1.3.48"/>
    </reaction>
</comment>
<dbReference type="Pfam" id="PF00102">
    <property type="entry name" value="Y_phosphatase"/>
    <property type="match status" value="2"/>
</dbReference>
<feature type="domain" description="Tyrosine specific protein phosphatases" evidence="24">
    <location>
        <begin position="1896"/>
        <end position="1969"/>
    </location>
</feature>
<dbReference type="InterPro" id="IPR003595">
    <property type="entry name" value="Tyr_Pase_cat"/>
</dbReference>
<dbReference type="InterPro" id="IPR000242">
    <property type="entry name" value="PTP_cat"/>
</dbReference>
<dbReference type="SMART" id="SM00404">
    <property type="entry name" value="PTPc_motif"/>
    <property type="match status" value="2"/>
</dbReference>
<organism evidence="27 28">
    <name type="scientific">Galleria mellonella</name>
    <name type="common">Greater wax moth</name>
    <dbReference type="NCBI Taxonomy" id="7137"/>
    <lineage>
        <taxon>Eukaryota</taxon>
        <taxon>Metazoa</taxon>
        <taxon>Ecdysozoa</taxon>
        <taxon>Arthropoda</taxon>
        <taxon>Hexapoda</taxon>
        <taxon>Insecta</taxon>
        <taxon>Pterygota</taxon>
        <taxon>Neoptera</taxon>
        <taxon>Endopterygota</taxon>
        <taxon>Lepidoptera</taxon>
        <taxon>Glossata</taxon>
        <taxon>Ditrysia</taxon>
        <taxon>Pyraloidea</taxon>
        <taxon>Pyralidae</taxon>
        <taxon>Galleriinae</taxon>
        <taxon>Galleria</taxon>
    </lineage>
</organism>
<feature type="domain" description="Tyrosine-protein phosphatase" evidence="23">
    <location>
        <begin position="1435"/>
        <end position="1690"/>
    </location>
</feature>
<evidence type="ECO:0000256" key="13">
    <source>
        <dbReference type="ARBA" id="ARBA00023157"/>
    </source>
</evidence>
<feature type="region of interest" description="Disordered" evidence="20">
    <location>
        <begin position="43"/>
        <end position="65"/>
    </location>
</feature>
<evidence type="ECO:0000256" key="3">
    <source>
        <dbReference type="ARBA" id="ARBA00010504"/>
    </source>
</evidence>
<feature type="domain" description="Fibronectin type-III" evidence="26">
    <location>
        <begin position="875"/>
        <end position="968"/>
    </location>
</feature>
<dbReference type="PANTHER" id="PTHR46957">
    <property type="entry name" value="CYTOKINE RECEPTOR"/>
    <property type="match status" value="1"/>
</dbReference>
<accession>A0A6J3CCD5</accession>
<keyword evidence="27" id="KW-1185">Reference proteome</keyword>
<keyword evidence="15" id="KW-0325">Glycoprotein</keyword>
<feature type="domain" description="Tyrosine-protein phosphatase" evidence="23">
    <location>
        <begin position="1722"/>
        <end position="1978"/>
    </location>
</feature>
<sequence>MEATTTPARPGAGKMRERRRALHRTAALLFTCLLFINPQVNAAEDEKEETEPPPELVTEDIPPIPAVPPVNDTGNIFIRYLTHPPEITIRPRNLQVRANGIAAFYCAARGDPIPNIQWRKNGKRVSNMQSRYQVSGMDAAAGPAANGAVLRIEPVRATRDDATYECVAENGVGDAVTAVATLTVFESDKVPPGFPSIAPPPTTMVVEVGHTATLPCQATGNPTPKVKWLLNSLPLDVNSNPRYTLLNDKMHGTLQIVKSEENDQGKFECVAENAIGTEFAKPTSLYVKVRRVAPQFSIPPPPRTEVMLGGNLTLKCVAFGSPMPTVKWKKGLTQWLTPEDNPPLGLNTLKLEDIRESANYTCEAASVLGVIETTAEVKVQTLPGPPTEVRASEITATTVRLAWTYSGPEEPHYYVIQYKPKYANQAFSEISGVITQYYSVTNLSPYTEYEMYVIAVNNIGRGPPSAPAVITTGETEPGSAPRNVLVRPLSSSTMVIQWDEPETPNGQVTGYKIFYTTDPSQPLQSWHSQMMDNSHLTTISELTPHTVYTIRVQAFTSVGPGPISAPVQVKTQQGVPSQPSNLVMVEAGETSVTLSWRRPTHAGDNIVSYELYWNDTYAKEHHRKRIPITESYTLNGLYPNTLYYIWLAARSQRGEGATTPPIAVRTKQYVPGEPQDVKVSAINSTSIHVTWKPPQEKEKNGIIRGYHVHVQEIREEGKNFLNDPMRFNVMDETTLELNISGLQPDTRYNVQVAALTRKGDGDRSTPVSVKTPGGVPNRPTVNLKVLEREPIVSIEIEWARPSQTYGDLLGYRLRYGIKDHPLEEENFSTKITSHKITDLERGVQYEFRVAGKNHIGIGQENIKYWLTPEGAPKGPPTNVTYHFQTPDIISVTWEPPIRADRSGQIKKYDVQFYKKGDQSSLIEKKTELTKAVFTALEEDAHYVFKVRAYTDQGVGPYSKDVTAHTERDIGRAPMSVKAVATSESSVEVWWETFRSRKKIIGYVIFYTMTPVDDLDEWKQKSVHVTHSADLENLEKFAEYTIAVAAKTADGLGRLSEKVTVKVKPEEVPLNLRAQDVSTHSMTLSWSSPLRLNPVSYRISYNAIKEFVDSLGMTQTQEIPKREIIVKHDRTSYSINDLSPFTTYNVNVSAIPNDDSYRPPTKITVTTQMAAPKPMVKPDFYGVVENEILVILPQASEEYGPISHYYLVVVPDDKAHNHKNPDQFLTDDLIKSNVRTDDENAPYIAAKFLQRNILYTFHLGNDDMYEGFLNRKLNPSKKYRVFVRAVVDTPQKHLYTSSPFSEYLSLDMREAPPGEEPSRPDPKDINGDPEIRIEENKKEAGMVWVIGPIIAALMLSLCLVLLFILKRRRQPCKTPDQAAVTRPLMSSDVGYGAPSDPVEMRRLNFQTPAMISHPPIPISELAEHIERLKANDNLKFSQEYESIEPGQQFTWDHSNMEVNKPKNRYANVIAYDHSRVILQPIDGILGSDYINANYCDGYRKHNAYVATQGPLQETFTDFWRMCWELRTSTIVMMTKLEERTRIKCDQYWPSRGSETYGMMTVTIAEVQELATYCIRTFQVTKNGGAERREIKQLQFTAWPDHGVPDHPAPFLQFLRRVRALNPPDAGPLVVHCSAGVGRTGCFIVIDSMLERARHERTVDIYGHVTCLRAQRNYMVQTEDQYIFIHDALLEAVVCGDTEVPARNLHAHIQKLMRIDSIENITGMELEFKKLANMKADSSRFVSASLPCNKHKNRLVHILPYESSRVCLTPRDGSDYINASFVDGYRYRSAYIATQGPLPDTTDDFWRMLWEHNSTIIVMLTKLKEMGREKCHQYWPSDRSVRYQCFVVDPIAEYNMPQYILREFKVTDARDGASRTVRQFQFTDWPEQGVPKSGEGFIDFLGQVHKTKEQFGQDGPITVHCSAGVGRTGVFITLSTVLERMQYEGVVDVFQTVRTLRTQRPAMVQTEDQYDFCYRAALEYLGSFDHYAN</sequence>
<dbReference type="FunFam" id="2.60.40.10:FF:001197">
    <property type="entry name" value="tyrosine-protein phosphatase Lar isoform X1"/>
    <property type="match status" value="1"/>
</dbReference>
<feature type="domain" description="Fibronectin type-III" evidence="26">
    <location>
        <begin position="972"/>
        <end position="1065"/>
    </location>
</feature>
<evidence type="ECO:0000256" key="6">
    <source>
        <dbReference type="ARBA" id="ARBA00022692"/>
    </source>
</evidence>
<dbReference type="SUPFAM" id="SSF52799">
    <property type="entry name" value="(Phosphotyrosine protein) phosphatases II"/>
    <property type="match status" value="2"/>
</dbReference>
<evidence type="ECO:0000259" key="26">
    <source>
        <dbReference type="PROSITE" id="PS50853"/>
    </source>
</evidence>
<dbReference type="InterPro" id="IPR003598">
    <property type="entry name" value="Ig_sub2"/>
</dbReference>
<evidence type="ECO:0000256" key="21">
    <source>
        <dbReference type="SAM" id="Phobius"/>
    </source>
</evidence>
<dbReference type="RefSeq" id="XP_031768759.1">
    <property type="nucleotide sequence ID" value="XM_031912899.2"/>
</dbReference>
<name>A0A6J3CCD5_GALME</name>
<dbReference type="GO" id="GO:0048666">
    <property type="term" value="P:neuron development"/>
    <property type="evidence" value="ECO:0007669"/>
    <property type="project" value="UniProtKB-ARBA"/>
</dbReference>
<dbReference type="FunFam" id="2.60.40.10:FF:000032">
    <property type="entry name" value="palladin isoform X1"/>
    <property type="match status" value="1"/>
</dbReference>
<evidence type="ECO:0000256" key="5">
    <source>
        <dbReference type="ARBA" id="ARBA00022525"/>
    </source>
</evidence>
<dbReference type="Pfam" id="PF13927">
    <property type="entry name" value="Ig_3"/>
    <property type="match status" value="2"/>
</dbReference>
<evidence type="ECO:0000256" key="1">
    <source>
        <dbReference type="ARBA" id="ARBA00004479"/>
    </source>
</evidence>
<evidence type="ECO:0000259" key="23">
    <source>
        <dbReference type="PROSITE" id="PS50055"/>
    </source>
</evidence>
<evidence type="ECO:0000256" key="9">
    <source>
        <dbReference type="ARBA" id="ARBA00022801"/>
    </source>
</evidence>
<dbReference type="InterPro" id="IPR003961">
    <property type="entry name" value="FN3_dom"/>
</dbReference>
<proteinExistence type="inferred from homology"/>
<dbReference type="GeneID" id="113521497"/>
<dbReference type="SMART" id="SM00408">
    <property type="entry name" value="IGc2"/>
    <property type="match status" value="3"/>
</dbReference>
<dbReference type="FunFam" id="3.90.190.10:FF:000002">
    <property type="entry name" value="receptor-type tyrosine-protein phosphatase delta isoform X2"/>
    <property type="match status" value="1"/>
</dbReference>
<protein>
    <recommendedName>
        <fullName evidence="19">Hemolin</fullName>
        <ecNumber evidence="4">3.1.3.48</ecNumber>
    </recommendedName>
</protein>
<evidence type="ECO:0000256" key="12">
    <source>
        <dbReference type="ARBA" id="ARBA00023136"/>
    </source>
</evidence>
<dbReference type="InterPro" id="IPR029021">
    <property type="entry name" value="Prot-tyrosine_phosphatase-like"/>
</dbReference>
<dbReference type="InterPro" id="IPR013783">
    <property type="entry name" value="Ig-like_fold"/>
</dbReference>
<feature type="domain" description="Ig-like" evidence="25">
    <location>
        <begin position="294"/>
        <end position="378"/>
    </location>
</feature>
<evidence type="ECO:0000256" key="22">
    <source>
        <dbReference type="SAM" id="SignalP"/>
    </source>
</evidence>
<comment type="similarity">
    <text evidence="18">Belongs to the hemolin family.</text>
</comment>
<dbReference type="PRINTS" id="PR00700">
    <property type="entry name" value="PRTYPHPHTASE"/>
</dbReference>
<dbReference type="GO" id="GO:0004725">
    <property type="term" value="F:protein tyrosine phosphatase activity"/>
    <property type="evidence" value="ECO:0007669"/>
    <property type="project" value="UniProtKB-EC"/>
</dbReference>
<feature type="signal peptide" evidence="22">
    <location>
        <begin position="1"/>
        <end position="42"/>
    </location>
</feature>
<reference evidence="28" key="1">
    <citation type="submission" date="2025-08" db="UniProtKB">
        <authorList>
            <consortium name="RefSeq"/>
        </authorList>
    </citation>
    <scope>IDENTIFICATION</scope>
    <source>
        <tissue evidence="28">Whole larvae</tissue>
    </source>
</reference>
<evidence type="ECO:0000256" key="16">
    <source>
        <dbReference type="ARBA" id="ARBA00023319"/>
    </source>
</evidence>
<dbReference type="Pfam" id="PF00041">
    <property type="entry name" value="fn3"/>
    <property type="match status" value="8"/>
</dbReference>
<dbReference type="Gene3D" id="2.60.40.10">
    <property type="entry name" value="Immunoglobulins"/>
    <property type="match status" value="11"/>
</dbReference>
<dbReference type="InterPro" id="IPR036179">
    <property type="entry name" value="Ig-like_dom_sf"/>
</dbReference>
<dbReference type="InterPro" id="IPR036116">
    <property type="entry name" value="FN3_sf"/>
</dbReference>
<keyword evidence="8" id="KW-0677">Repeat</keyword>
<dbReference type="FunFam" id="2.60.40.10:FF:000010">
    <property type="entry name" value="receptor-type tyrosine-protein phosphatase delta isoform X1"/>
    <property type="match status" value="1"/>
</dbReference>
<feature type="chain" id="PRO_5026894327" description="Hemolin" evidence="22">
    <location>
        <begin position="43"/>
        <end position="1987"/>
    </location>
</feature>
<dbReference type="SUPFAM" id="SSF48726">
    <property type="entry name" value="Immunoglobulin"/>
    <property type="match status" value="3"/>
</dbReference>
<gene>
    <name evidence="28" type="primary">LOC113521497</name>
</gene>
<keyword evidence="10" id="KW-0904">Protein phosphatase</keyword>
<feature type="compositionally biased region" description="Acidic residues" evidence="20">
    <location>
        <begin position="43"/>
        <end position="52"/>
    </location>
</feature>
<keyword evidence="14" id="KW-0675">Receptor</keyword>
<feature type="domain" description="Fibronectin type-III" evidence="26">
    <location>
        <begin position="578"/>
        <end position="669"/>
    </location>
</feature>
<evidence type="ECO:0000256" key="8">
    <source>
        <dbReference type="ARBA" id="ARBA00022737"/>
    </source>
</evidence>
<feature type="domain" description="Fibronectin type-III" evidence="26">
    <location>
        <begin position="385"/>
        <end position="475"/>
    </location>
</feature>
<dbReference type="SMART" id="SM00060">
    <property type="entry name" value="FN3"/>
    <property type="match status" value="8"/>
</dbReference>
<keyword evidence="16" id="KW-0393">Immunoglobulin domain</keyword>
<evidence type="ECO:0000256" key="20">
    <source>
        <dbReference type="SAM" id="MobiDB-lite"/>
    </source>
</evidence>
<dbReference type="InterPro" id="IPR013098">
    <property type="entry name" value="Ig_I-set"/>
</dbReference>
<dbReference type="GO" id="GO:0009653">
    <property type="term" value="P:anatomical structure morphogenesis"/>
    <property type="evidence" value="ECO:0007669"/>
    <property type="project" value="UniProtKB-ARBA"/>
</dbReference>
<evidence type="ECO:0000256" key="7">
    <source>
        <dbReference type="ARBA" id="ARBA00022729"/>
    </source>
</evidence>
<keyword evidence="5" id="KW-0964">Secreted</keyword>
<dbReference type="OrthoDB" id="10253954at2759"/>
<feature type="region of interest" description="Disordered" evidence="20">
    <location>
        <begin position="1308"/>
        <end position="1328"/>
    </location>
</feature>
<evidence type="ECO:0000256" key="10">
    <source>
        <dbReference type="ARBA" id="ARBA00022912"/>
    </source>
</evidence>